<evidence type="ECO:0000256" key="12">
    <source>
        <dbReference type="ARBA" id="ARBA00049047"/>
    </source>
</evidence>
<feature type="compositionally biased region" description="Basic and acidic residues" evidence="13">
    <location>
        <begin position="88"/>
        <end position="107"/>
    </location>
</feature>
<keyword evidence="9" id="KW-0663">Pyridoxal phosphate</keyword>
<keyword evidence="8" id="KW-0822">Tryptophan biosynthesis</keyword>
<keyword evidence="10" id="KW-0057">Aromatic amino acid biosynthesis</keyword>
<dbReference type="InterPro" id="IPR001926">
    <property type="entry name" value="TrpB-like_PALP"/>
</dbReference>
<gene>
    <name evidence="15" type="ORF">RM532_05145</name>
</gene>
<feature type="region of interest" description="Disordered" evidence="13">
    <location>
        <begin position="85"/>
        <end position="118"/>
    </location>
</feature>
<dbReference type="PANTHER" id="PTHR48077">
    <property type="entry name" value="TRYPTOPHAN SYNTHASE-RELATED"/>
    <property type="match status" value="1"/>
</dbReference>
<protein>
    <recommendedName>
        <fullName evidence="6">tryptophan synthase</fullName>
        <ecNumber evidence="6">4.2.1.20</ecNumber>
    </recommendedName>
</protein>
<organism evidence="15 16">
    <name type="scientific">Spectribacter hydrogenoxidans</name>
    <dbReference type="NCBI Taxonomy" id="3075608"/>
    <lineage>
        <taxon>Bacteria</taxon>
        <taxon>Pseudomonadati</taxon>
        <taxon>Pseudomonadota</taxon>
        <taxon>Gammaproteobacteria</taxon>
        <taxon>Salinisphaerales</taxon>
        <taxon>Salinisphaeraceae</taxon>
        <taxon>Spectribacter</taxon>
    </lineage>
</organism>
<evidence type="ECO:0000313" key="15">
    <source>
        <dbReference type="EMBL" id="MDT0634338.1"/>
    </source>
</evidence>
<accession>A0ABU3BYH5</accession>
<evidence type="ECO:0000256" key="4">
    <source>
        <dbReference type="ARBA" id="ARBA00009982"/>
    </source>
</evidence>
<evidence type="ECO:0000256" key="1">
    <source>
        <dbReference type="ARBA" id="ARBA00001933"/>
    </source>
</evidence>
<evidence type="ECO:0000256" key="2">
    <source>
        <dbReference type="ARBA" id="ARBA00002786"/>
    </source>
</evidence>
<comment type="catalytic activity">
    <reaction evidence="12">
        <text>(1S,2R)-1-C-(indol-3-yl)glycerol 3-phosphate + L-serine = D-glyceraldehyde 3-phosphate + L-tryptophan + H2O</text>
        <dbReference type="Rhea" id="RHEA:10532"/>
        <dbReference type="ChEBI" id="CHEBI:15377"/>
        <dbReference type="ChEBI" id="CHEBI:33384"/>
        <dbReference type="ChEBI" id="CHEBI:57912"/>
        <dbReference type="ChEBI" id="CHEBI:58866"/>
        <dbReference type="ChEBI" id="CHEBI:59776"/>
        <dbReference type="EC" id="4.2.1.20"/>
    </reaction>
</comment>
<reference evidence="15 16" key="1">
    <citation type="submission" date="2023-09" db="EMBL/GenBank/DDBJ databases">
        <authorList>
            <person name="Rey-Velasco X."/>
        </authorList>
    </citation>
    <scope>NUCLEOTIDE SEQUENCE [LARGE SCALE GENOMIC DNA]</scope>
    <source>
        <strain evidence="15 16">W335</strain>
    </source>
</reference>
<evidence type="ECO:0000259" key="14">
    <source>
        <dbReference type="Pfam" id="PF00291"/>
    </source>
</evidence>
<comment type="similarity">
    <text evidence="4">Belongs to the TrpB family.</text>
</comment>
<evidence type="ECO:0000256" key="9">
    <source>
        <dbReference type="ARBA" id="ARBA00022898"/>
    </source>
</evidence>
<feature type="domain" description="Tryptophan synthase beta chain-like PALP" evidence="14">
    <location>
        <begin position="152"/>
        <end position="470"/>
    </location>
</feature>
<dbReference type="Gene3D" id="3.40.50.1100">
    <property type="match status" value="2"/>
</dbReference>
<evidence type="ECO:0000256" key="5">
    <source>
        <dbReference type="ARBA" id="ARBA00011270"/>
    </source>
</evidence>
<evidence type="ECO:0000256" key="8">
    <source>
        <dbReference type="ARBA" id="ARBA00022822"/>
    </source>
</evidence>
<dbReference type="PANTHER" id="PTHR48077:SF3">
    <property type="entry name" value="TRYPTOPHAN SYNTHASE"/>
    <property type="match status" value="1"/>
</dbReference>
<proteinExistence type="inferred from homology"/>
<comment type="pathway">
    <text evidence="3">Amino-acid biosynthesis; L-tryptophan biosynthesis; L-tryptophan from chorismate: step 5/5.</text>
</comment>
<comment type="function">
    <text evidence="2">The beta subunit is responsible for the synthesis of L-tryptophan from indole and L-serine.</text>
</comment>
<evidence type="ECO:0000256" key="7">
    <source>
        <dbReference type="ARBA" id="ARBA00022605"/>
    </source>
</evidence>
<dbReference type="EC" id="4.2.1.20" evidence="6"/>
<dbReference type="Proteomes" id="UP001251857">
    <property type="component" value="Unassembled WGS sequence"/>
</dbReference>
<sequence>MSDNHPTGDAYSAQTFYDDVALLLEQTLAEQPARQDLRLKLLEVYAAAGRRDAFAAHARAYKANLDEGLPGDWFKVRELGDSLLLPGHDSDPKADRESAPRSKRFGETDADTPLGRTLSGLGTDYERCRGETGFLDRFDEQRIRLTGRPLPPLYEAIRLSAENGGARLFLARNAANDLIDQKLANALLQGLLAVQTRRRELVAATRSGVHGVAVASVAAFLGLACRLHIRDGDGQTSQARLEQAEQLGAVIISHRAGIHGRQTGTRAAAAAALNELRELATADWLKDPDQRLLVNGLAAGPAPFPSMLRDAHAGPGRALRRELIRQTRHLPDAVAAPLDHGLDAFNLFVPFLGYQATTLIGAEQPAATTKSPEPDHPPDRRRVHYSTDQVAAAERILHAPGHANTQREHAWLRATGRVDYQMVAEEDVDRAAEALARLEGFVVSRRSARALATGLTAARDNPRDRAVAVLIENGLRTDGSRD</sequence>
<keyword evidence="11" id="KW-0456">Lyase</keyword>
<evidence type="ECO:0000256" key="10">
    <source>
        <dbReference type="ARBA" id="ARBA00023141"/>
    </source>
</evidence>
<dbReference type="InterPro" id="IPR023026">
    <property type="entry name" value="Trp_synth_beta/beta-like"/>
</dbReference>
<comment type="subunit">
    <text evidence="5">Tetramer of two alpha and two beta chains.</text>
</comment>
<dbReference type="Pfam" id="PF00291">
    <property type="entry name" value="PALP"/>
    <property type="match status" value="1"/>
</dbReference>
<dbReference type="EMBL" id="JAVRIB010000004">
    <property type="protein sequence ID" value="MDT0634338.1"/>
    <property type="molecule type" value="Genomic_DNA"/>
</dbReference>
<keyword evidence="16" id="KW-1185">Reference proteome</keyword>
<dbReference type="SUPFAM" id="SSF53686">
    <property type="entry name" value="Tryptophan synthase beta subunit-like PLP-dependent enzymes"/>
    <property type="match status" value="1"/>
</dbReference>
<name>A0ABU3BYH5_9GAMM</name>
<dbReference type="InterPro" id="IPR036052">
    <property type="entry name" value="TrpB-like_PALP_sf"/>
</dbReference>
<evidence type="ECO:0000313" key="16">
    <source>
        <dbReference type="Proteomes" id="UP001251857"/>
    </source>
</evidence>
<evidence type="ECO:0000256" key="3">
    <source>
        <dbReference type="ARBA" id="ARBA00004733"/>
    </source>
</evidence>
<evidence type="ECO:0000256" key="6">
    <source>
        <dbReference type="ARBA" id="ARBA00012043"/>
    </source>
</evidence>
<comment type="cofactor">
    <cofactor evidence="1">
        <name>pyridoxal 5'-phosphate</name>
        <dbReference type="ChEBI" id="CHEBI:597326"/>
    </cofactor>
</comment>
<dbReference type="RefSeq" id="WP_311652097.1">
    <property type="nucleotide sequence ID" value="NZ_JAVRIB010000004.1"/>
</dbReference>
<evidence type="ECO:0000256" key="13">
    <source>
        <dbReference type="SAM" id="MobiDB-lite"/>
    </source>
</evidence>
<comment type="caution">
    <text evidence="15">The sequence shown here is derived from an EMBL/GenBank/DDBJ whole genome shotgun (WGS) entry which is preliminary data.</text>
</comment>
<evidence type="ECO:0000256" key="11">
    <source>
        <dbReference type="ARBA" id="ARBA00023239"/>
    </source>
</evidence>
<keyword evidence="7" id="KW-0028">Amino-acid biosynthesis</keyword>